<sequence>MAINPVLTQDVHSKQLLPMCDRGEYLLMYRPSTSFAITVGWRTMKGTGDTFLTTHRIVFVKQMGNKFSREFSSIALPFTHVDDPRFRQPIFGSNYLEGTIRPVTEAPAPLKETGKFYVYFDSGCGMFLKGFFMYYARVRNNPAFTVNAHPFSSQPESRSAFVDPSDPTHVYLTQPETVDSNGQPQGATEPNHQTGDGDDSNKRPGWLDGASQGTKTGTGAASVDDQTYLNGYTPDMVTMAGRYFMVETISILTDACGQPSTSEYLETHGLPGYTRWYSEAPAGIPAVYRAVGDIVTTRLPRVEVIYNDFRYIFGNGIGVTGNSVLLRMKCARCSSRGATLVVVNVDTGSKSVFSMDNYGSITKQTEANANYQSKCSSSLTGVGAILAALNSLSKLDNQIQDTLVLITDRNLPYAAGTRQFLDDYFGNAEFPWHSGWLHHAIALELGYGRCGTYELNYEGIDGYTPNLDVLTSFLSAAKHSDLDASPVSLWTRIGRMSANSRAHLPHVAMLPRTISSYTLTCARLAGPRDDNSGEKLLSTLTMVMRMHNNMDTVLERNANYYQMTSRESYVPASLYLLLIPCLLLGPTAELLYSGYLWDFHVLITALTVFIINVPMGSWLSYRYLVTAGSSGFENLDESSLSQVRLALVLLVLGCTVSLVLNLLLARLLGPRVFTSFVHGRSVLVRHELLEKLGYNVRPLTVLGRVSDKLRRLFSAVLVKVQAIMARFGSSGSNSPTMDAKKRLTPSRFSLLLERWRSRYRDRAPSAATSTASTDTSSSRRGSELEHRDFSTAEVQTESQNHLDAMGGTNMVCPTNSGLPAPNYLISLGTLFLSLVFLYSLMIFHWPLAVVLSLMLVPSLRRVRVWNHTRCKCCVDILVCGMYLLFMVLLSTTRNVLSPEQRRMVDRAFSKGPLASLNFIIHPLYNLYVSLRAYSVSDIISTIRSPFIAEKILELARQHVMLGSSTLPLIWFCAVPVVFHIVLIYTLGRFYKPAIRSQ</sequence>
<keyword evidence="2" id="KW-0472">Membrane</keyword>
<evidence type="ECO:0000256" key="2">
    <source>
        <dbReference type="SAM" id="Phobius"/>
    </source>
</evidence>
<dbReference type="SUPFAM" id="SSF50729">
    <property type="entry name" value="PH domain-like"/>
    <property type="match status" value="1"/>
</dbReference>
<feature type="transmembrane region" description="Helical" evidence="2">
    <location>
        <begin position="641"/>
        <end position="664"/>
    </location>
</feature>
<protein>
    <submittedName>
        <fullName evidence="3">Arabinogalactan</fullName>
    </submittedName>
</protein>
<organism evidence="3 4">
    <name type="scientific">Babesia ovis</name>
    <dbReference type="NCBI Taxonomy" id="5869"/>
    <lineage>
        <taxon>Eukaryota</taxon>
        <taxon>Sar</taxon>
        <taxon>Alveolata</taxon>
        <taxon>Apicomplexa</taxon>
        <taxon>Aconoidasida</taxon>
        <taxon>Piroplasmida</taxon>
        <taxon>Babesiidae</taxon>
        <taxon>Babesia</taxon>
    </lineage>
</organism>
<feature type="compositionally biased region" description="Polar residues" evidence="1">
    <location>
        <begin position="174"/>
        <end position="194"/>
    </location>
</feature>
<dbReference type="CDD" id="cd13214">
    <property type="entry name" value="PH-GRAM_WBP2"/>
    <property type="match status" value="1"/>
</dbReference>
<keyword evidence="2" id="KW-1133">Transmembrane helix</keyword>
<feature type="transmembrane region" description="Helical" evidence="2">
    <location>
        <begin position="876"/>
        <end position="896"/>
    </location>
</feature>
<evidence type="ECO:0000256" key="1">
    <source>
        <dbReference type="SAM" id="MobiDB-lite"/>
    </source>
</evidence>
<dbReference type="PANTHER" id="PTHR31606:SF1">
    <property type="entry name" value="WW DOMAIN BINDING PROTEIN 2, ISOFORM E"/>
    <property type="match status" value="1"/>
</dbReference>
<dbReference type="AlphaFoldDB" id="A0A9W5WVX7"/>
<feature type="compositionally biased region" description="Low complexity" evidence="1">
    <location>
        <begin position="764"/>
        <end position="779"/>
    </location>
</feature>
<dbReference type="GO" id="GO:0005634">
    <property type="term" value="C:nucleus"/>
    <property type="evidence" value="ECO:0007669"/>
    <property type="project" value="TreeGrafter"/>
</dbReference>
<keyword evidence="4" id="KW-1185">Reference proteome</keyword>
<name>A0A9W5WVX7_BABOV</name>
<feature type="compositionally biased region" description="Polar residues" evidence="1">
    <location>
        <begin position="211"/>
        <end position="225"/>
    </location>
</feature>
<evidence type="ECO:0000313" key="3">
    <source>
        <dbReference type="EMBL" id="GFE55530.1"/>
    </source>
</evidence>
<accession>A0A9W5WVX7</accession>
<feature type="transmembrane region" description="Helical" evidence="2">
    <location>
        <begin position="823"/>
        <end position="856"/>
    </location>
</feature>
<evidence type="ECO:0000313" key="4">
    <source>
        <dbReference type="Proteomes" id="UP001057455"/>
    </source>
</evidence>
<feature type="transmembrane region" description="Helical" evidence="2">
    <location>
        <begin position="968"/>
        <end position="987"/>
    </location>
</feature>
<dbReference type="InterPro" id="IPR044852">
    <property type="entry name" value="WBP2-like"/>
</dbReference>
<comment type="caution">
    <text evidence="3">The sequence shown here is derived from an EMBL/GenBank/DDBJ whole genome shotgun (WGS) entry which is preliminary data.</text>
</comment>
<feature type="region of interest" description="Disordered" evidence="1">
    <location>
        <begin position="155"/>
        <end position="225"/>
    </location>
</feature>
<dbReference type="GO" id="GO:0003713">
    <property type="term" value="F:transcription coactivator activity"/>
    <property type="evidence" value="ECO:0007669"/>
    <property type="project" value="InterPro"/>
</dbReference>
<dbReference type="PANTHER" id="PTHR31606">
    <property type="entry name" value="WW DOMAIN BINDING PROTEIN 2, ISOFORM E"/>
    <property type="match status" value="1"/>
</dbReference>
<feature type="transmembrane region" description="Helical" evidence="2">
    <location>
        <begin position="572"/>
        <end position="592"/>
    </location>
</feature>
<gene>
    <name evidence="3" type="ORF">BaOVIS_029340</name>
</gene>
<feature type="compositionally biased region" description="Basic and acidic residues" evidence="1">
    <location>
        <begin position="780"/>
        <end position="790"/>
    </location>
</feature>
<feature type="transmembrane region" description="Helical" evidence="2">
    <location>
        <begin position="599"/>
        <end position="621"/>
    </location>
</feature>
<proteinExistence type="predicted"/>
<dbReference type="OrthoDB" id="445301at2759"/>
<dbReference type="GO" id="GO:0031490">
    <property type="term" value="F:chromatin DNA binding"/>
    <property type="evidence" value="ECO:0007669"/>
    <property type="project" value="TreeGrafter"/>
</dbReference>
<reference evidence="3" key="1">
    <citation type="submission" date="2019-12" db="EMBL/GenBank/DDBJ databases">
        <title>Genome sequence of Babesia ovis.</title>
        <authorList>
            <person name="Yamagishi J."/>
            <person name="Sevinc F."/>
            <person name="Xuan X."/>
        </authorList>
    </citation>
    <scope>NUCLEOTIDE SEQUENCE</scope>
    <source>
        <strain evidence="3">Selcuk</strain>
    </source>
</reference>
<feature type="region of interest" description="Disordered" evidence="1">
    <location>
        <begin position="761"/>
        <end position="790"/>
    </location>
</feature>
<dbReference type="EMBL" id="BLIY01000022">
    <property type="protein sequence ID" value="GFE55530.1"/>
    <property type="molecule type" value="Genomic_DNA"/>
</dbReference>
<keyword evidence="2" id="KW-0812">Transmembrane</keyword>
<dbReference type="Proteomes" id="UP001057455">
    <property type="component" value="Unassembled WGS sequence"/>
</dbReference>